<reference evidence="2 3" key="1">
    <citation type="journal article" date="2018" name="Sci. Adv.">
        <title>Multi-heme cytochromes provide a pathway for survival in energy-limited environments.</title>
        <authorList>
            <person name="Deng X."/>
            <person name="Dohmae N."/>
            <person name="Nealson K.H."/>
            <person name="Hashimoto K."/>
            <person name="Okamoto A."/>
        </authorList>
    </citation>
    <scope>NUCLEOTIDE SEQUENCE [LARGE SCALE GENOMIC DNA]</scope>
    <source>
        <strain evidence="2 3">IS5</strain>
    </source>
</reference>
<feature type="coiled-coil region" evidence="1">
    <location>
        <begin position="55"/>
        <end position="89"/>
    </location>
</feature>
<dbReference type="EMBL" id="AP017378">
    <property type="protein sequence ID" value="BBD09478.1"/>
    <property type="molecule type" value="Genomic_DNA"/>
</dbReference>
<dbReference type="KEGG" id="dfl:DFE_2752"/>
<keyword evidence="1" id="KW-0175">Coiled coil</keyword>
<gene>
    <name evidence="2" type="ORF">DFE_2752</name>
</gene>
<name>A0A2Z6B207_9BACT</name>
<accession>A0A2Z6B207</accession>
<dbReference type="AlphaFoldDB" id="A0A2Z6B207"/>
<proteinExistence type="predicted"/>
<dbReference type="RefSeq" id="WP_126380458.1">
    <property type="nucleotide sequence ID" value="NZ_AP017378.1"/>
</dbReference>
<organism evidence="2 3">
    <name type="scientific">Desulfovibrio ferrophilus</name>
    <dbReference type="NCBI Taxonomy" id="241368"/>
    <lineage>
        <taxon>Bacteria</taxon>
        <taxon>Pseudomonadati</taxon>
        <taxon>Thermodesulfobacteriota</taxon>
        <taxon>Desulfovibrionia</taxon>
        <taxon>Desulfovibrionales</taxon>
        <taxon>Desulfovibrionaceae</taxon>
        <taxon>Desulfovibrio</taxon>
    </lineage>
</organism>
<evidence type="ECO:0000313" key="3">
    <source>
        <dbReference type="Proteomes" id="UP000269883"/>
    </source>
</evidence>
<evidence type="ECO:0000256" key="1">
    <source>
        <dbReference type="SAM" id="Coils"/>
    </source>
</evidence>
<keyword evidence="3" id="KW-1185">Reference proteome</keyword>
<sequence>MSKAKYNVLMMRDNSPVKRFRMSPAWLKMALYVLILLVTVAGLGGYFGLTYWKQNTTLTEELSETQRELREARIELERLQNVDKILKSNDPEELQALFGNVIAEPTTAHPAAKPVPKVNLSTVFKRVDTQSVKVDNLQIKPIGSKLRLSFNLNNLQTEETVSGRASLEIVTNEGKNRSLALNSNDMVFQIQRFKQISTTFTLPQKMTLPDVFGLRLVIKDPSGKVIFSETYPLSYVMS</sequence>
<evidence type="ECO:0000313" key="2">
    <source>
        <dbReference type="EMBL" id="BBD09478.1"/>
    </source>
</evidence>
<dbReference type="Proteomes" id="UP000269883">
    <property type="component" value="Chromosome"/>
</dbReference>
<protein>
    <submittedName>
        <fullName evidence="2">Uncharacterized protein</fullName>
    </submittedName>
</protein>
<dbReference type="OrthoDB" id="5456782at2"/>